<dbReference type="InterPro" id="IPR027417">
    <property type="entry name" value="P-loop_NTPase"/>
</dbReference>
<dbReference type="HAMAP" id="MF_00238">
    <property type="entry name" value="Cytidyl_kinase_type1"/>
    <property type="match status" value="1"/>
</dbReference>
<dbReference type="GO" id="GO:0036430">
    <property type="term" value="F:CMP kinase activity"/>
    <property type="evidence" value="ECO:0007669"/>
    <property type="project" value="RHEA"/>
</dbReference>
<feature type="domain" description="Cytidylate kinase" evidence="9">
    <location>
        <begin position="3"/>
        <end position="203"/>
    </location>
</feature>
<dbReference type="EC" id="2.7.4.25" evidence="8"/>
<organism evidence="10 11">
    <name type="scientific">Hyphomonas johnsonii MHS-2</name>
    <dbReference type="NCBI Taxonomy" id="1280950"/>
    <lineage>
        <taxon>Bacteria</taxon>
        <taxon>Pseudomonadati</taxon>
        <taxon>Pseudomonadota</taxon>
        <taxon>Alphaproteobacteria</taxon>
        <taxon>Hyphomonadales</taxon>
        <taxon>Hyphomonadaceae</taxon>
        <taxon>Hyphomonas</taxon>
    </lineage>
</organism>
<dbReference type="EMBL" id="ARYK01000007">
    <property type="protein sequence ID" value="KCZ90061.1"/>
    <property type="molecule type" value="Genomic_DNA"/>
</dbReference>
<evidence type="ECO:0000256" key="8">
    <source>
        <dbReference type="HAMAP-Rule" id="MF_00238"/>
    </source>
</evidence>
<comment type="caution">
    <text evidence="10">The sequence shown here is derived from an EMBL/GenBank/DDBJ whole genome shotgun (WGS) entry which is preliminary data.</text>
</comment>
<dbReference type="SUPFAM" id="SSF52540">
    <property type="entry name" value="P-loop containing nucleoside triphosphate hydrolases"/>
    <property type="match status" value="1"/>
</dbReference>
<feature type="binding site" evidence="8">
    <location>
        <begin position="7"/>
        <end position="15"/>
    </location>
    <ligand>
        <name>ATP</name>
        <dbReference type="ChEBI" id="CHEBI:30616"/>
    </ligand>
</feature>
<dbReference type="CDD" id="cd02020">
    <property type="entry name" value="CMPK"/>
    <property type="match status" value="1"/>
</dbReference>
<name>A0A059FHR7_9PROT</name>
<comment type="similarity">
    <text evidence="1 8">Belongs to the cytidylate kinase family. Type 1 subfamily.</text>
</comment>
<evidence type="ECO:0000256" key="5">
    <source>
        <dbReference type="ARBA" id="ARBA00022840"/>
    </source>
</evidence>
<comment type="catalytic activity">
    <reaction evidence="6 8">
        <text>dCMP + ATP = dCDP + ADP</text>
        <dbReference type="Rhea" id="RHEA:25094"/>
        <dbReference type="ChEBI" id="CHEBI:30616"/>
        <dbReference type="ChEBI" id="CHEBI:57566"/>
        <dbReference type="ChEBI" id="CHEBI:58593"/>
        <dbReference type="ChEBI" id="CHEBI:456216"/>
        <dbReference type="EC" id="2.7.4.25"/>
    </reaction>
</comment>
<evidence type="ECO:0000256" key="1">
    <source>
        <dbReference type="ARBA" id="ARBA00009427"/>
    </source>
</evidence>
<protein>
    <recommendedName>
        <fullName evidence="8">Cytidylate kinase</fullName>
        <shortName evidence="8">CK</shortName>
        <ecNumber evidence="8">2.7.4.25</ecNumber>
    </recommendedName>
    <alternativeName>
        <fullName evidence="8">Cytidine monophosphate kinase</fullName>
        <shortName evidence="8">CMP kinase</shortName>
    </alternativeName>
</protein>
<accession>A0A059FHR7</accession>
<dbReference type="RefSeq" id="WP_035617963.1">
    <property type="nucleotide sequence ID" value="NZ_ARYK01000007.1"/>
</dbReference>
<evidence type="ECO:0000256" key="6">
    <source>
        <dbReference type="ARBA" id="ARBA00047615"/>
    </source>
</evidence>
<dbReference type="InterPro" id="IPR011994">
    <property type="entry name" value="Cytidylate_kinase_dom"/>
</dbReference>
<keyword evidence="8" id="KW-0963">Cytoplasm</keyword>
<keyword evidence="5 8" id="KW-0067">ATP-binding</keyword>
<dbReference type="GO" id="GO:0006220">
    <property type="term" value="P:pyrimidine nucleotide metabolic process"/>
    <property type="evidence" value="ECO:0007669"/>
    <property type="project" value="UniProtKB-UniRule"/>
</dbReference>
<evidence type="ECO:0000313" key="11">
    <source>
        <dbReference type="Proteomes" id="UP000025171"/>
    </source>
</evidence>
<evidence type="ECO:0000256" key="2">
    <source>
        <dbReference type="ARBA" id="ARBA00022679"/>
    </source>
</evidence>
<evidence type="ECO:0000256" key="4">
    <source>
        <dbReference type="ARBA" id="ARBA00022777"/>
    </source>
</evidence>
<evidence type="ECO:0000256" key="7">
    <source>
        <dbReference type="ARBA" id="ARBA00048478"/>
    </source>
</evidence>
<comment type="catalytic activity">
    <reaction evidence="7 8">
        <text>CMP + ATP = CDP + ADP</text>
        <dbReference type="Rhea" id="RHEA:11600"/>
        <dbReference type="ChEBI" id="CHEBI:30616"/>
        <dbReference type="ChEBI" id="CHEBI:58069"/>
        <dbReference type="ChEBI" id="CHEBI:60377"/>
        <dbReference type="ChEBI" id="CHEBI:456216"/>
        <dbReference type="EC" id="2.7.4.25"/>
    </reaction>
</comment>
<comment type="subcellular location">
    <subcellularLocation>
        <location evidence="8">Cytoplasm</location>
    </subcellularLocation>
</comment>
<dbReference type="AlphaFoldDB" id="A0A059FHR7"/>
<dbReference type="PATRIC" id="fig|1280950.3.peg.2807"/>
<evidence type="ECO:0000256" key="3">
    <source>
        <dbReference type="ARBA" id="ARBA00022741"/>
    </source>
</evidence>
<proteinExistence type="inferred from homology"/>
<dbReference type="GO" id="GO:0005524">
    <property type="term" value="F:ATP binding"/>
    <property type="evidence" value="ECO:0007669"/>
    <property type="project" value="UniProtKB-UniRule"/>
</dbReference>
<keyword evidence="2 8" id="KW-0808">Transferase</keyword>
<keyword evidence="3 8" id="KW-0547">Nucleotide-binding</keyword>
<reference evidence="10 11" key="1">
    <citation type="journal article" date="2014" name="Antonie Van Leeuwenhoek">
        <title>Hyphomonas beringensis sp. nov. and Hyphomonas chukchiensis sp. nov., isolated from surface seawater of the Bering Sea and Chukchi Sea.</title>
        <authorList>
            <person name="Li C."/>
            <person name="Lai Q."/>
            <person name="Li G."/>
            <person name="Dong C."/>
            <person name="Wang J."/>
            <person name="Liao Y."/>
            <person name="Shao Z."/>
        </authorList>
    </citation>
    <scope>NUCLEOTIDE SEQUENCE [LARGE SCALE GENOMIC DNA]</scope>
    <source>
        <strain evidence="10 11">MHS-2</strain>
    </source>
</reference>
<keyword evidence="4 8" id="KW-0418">Kinase</keyword>
<evidence type="ECO:0000313" key="10">
    <source>
        <dbReference type="EMBL" id="KCZ90061.1"/>
    </source>
</evidence>
<dbReference type="GO" id="GO:0005737">
    <property type="term" value="C:cytoplasm"/>
    <property type="evidence" value="ECO:0007669"/>
    <property type="project" value="UniProtKB-SubCell"/>
</dbReference>
<dbReference type="Proteomes" id="UP000025171">
    <property type="component" value="Unassembled WGS sequence"/>
</dbReference>
<dbReference type="Gene3D" id="3.40.50.300">
    <property type="entry name" value="P-loop containing nucleotide triphosphate hydrolases"/>
    <property type="match status" value="1"/>
</dbReference>
<dbReference type="NCBIfam" id="TIGR00017">
    <property type="entry name" value="cmk"/>
    <property type="match status" value="1"/>
</dbReference>
<dbReference type="Pfam" id="PF02224">
    <property type="entry name" value="Cytidylate_kin"/>
    <property type="match status" value="1"/>
</dbReference>
<dbReference type="InterPro" id="IPR003136">
    <property type="entry name" value="Cytidylate_kin"/>
</dbReference>
<dbReference type="OrthoDB" id="9807434at2"/>
<evidence type="ECO:0000259" key="9">
    <source>
        <dbReference type="Pfam" id="PF02224"/>
    </source>
</evidence>
<keyword evidence="11" id="KW-1185">Reference proteome</keyword>
<sequence length="212" mass="22427">MIIAIDGTTASGKGTIATRLAAKYALPHMDTGCLYRATAVAALNQGVALDDSAGLAAIATSLDLSKFRDSELRTGEAGKAASKVAAIPDVRRALFNLQRAFATQPGGALLDGRDIGTVIAPDADVKLWIDANVEQRGFRRWKELVATEPGLTLEDVIRHLRIRDERDQLRKDAPATIAADAVLIDTTDLTIDAAVEKAIAAVEAVLARGKTV</sequence>
<gene>
    <name evidence="8" type="primary">cmk</name>
    <name evidence="10" type="ORF">HJO_13966</name>
</gene>
<dbReference type="STRING" id="1280950.HJO_13966"/>
<dbReference type="eggNOG" id="COG0283">
    <property type="taxonomic scope" value="Bacteria"/>
</dbReference>
<dbReference type="GO" id="GO:0036431">
    <property type="term" value="F:dCMP kinase activity"/>
    <property type="evidence" value="ECO:0007669"/>
    <property type="project" value="InterPro"/>
</dbReference>